<dbReference type="Proteomes" id="UP000030380">
    <property type="component" value="Unassembled WGS sequence"/>
</dbReference>
<name>A0A0A3AUH8_9PAST</name>
<feature type="domain" description="Nucleoside transporter/FeoB GTPase Gate" evidence="10">
    <location>
        <begin position="98"/>
        <end position="196"/>
    </location>
</feature>
<dbReference type="OrthoDB" id="9766455at2"/>
<dbReference type="InterPro" id="IPR011642">
    <property type="entry name" value="Gate_dom"/>
</dbReference>
<proteinExistence type="inferred from homology"/>
<evidence type="ECO:0000256" key="5">
    <source>
        <dbReference type="ARBA" id="ARBA00022989"/>
    </source>
</evidence>
<feature type="transmembrane region" description="Helical" evidence="7">
    <location>
        <begin position="201"/>
        <end position="221"/>
    </location>
</feature>
<feature type="transmembrane region" description="Helical" evidence="7">
    <location>
        <begin position="95"/>
        <end position="118"/>
    </location>
</feature>
<feature type="transmembrane region" description="Helical" evidence="7">
    <location>
        <begin position="370"/>
        <end position="395"/>
    </location>
</feature>
<dbReference type="AlphaFoldDB" id="A0A0A3AUH8"/>
<evidence type="ECO:0000313" key="12">
    <source>
        <dbReference type="Proteomes" id="UP000030380"/>
    </source>
</evidence>
<feature type="transmembrane region" description="Helical" evidence="7">
    <location>
        <begin position="416"/>
        <end position="437"/>
    </location>
</feature>
<feature type="domain" description="Concentrative nucleoside transporter C-terminal" evidence="9">
    <location>
        <begin position="201"/>
        <end position="333"/>
    </location>
</feature>
<dbReference type="InterPro" id="IPR011657">
    <property type="entry name" value="CNT_C_dom"/>
</dbReference>
<comment type="similarity">
    <text evidence="2">Belongs to the concentrative nucleoside transporter (CNT) (TC 2.A.41) family.</text>
</comment>
<keyword evidence="3" id="KW-1003">Cell membrane</keyword>
<dbReference type="GO" id="GO:0005886">
    <property type="term" value="C:plasma membrane"/>
    <property type="evidence" value="ECO:0007669"/>
    <property type="project" value="UniProtKB-SubCell"/>
</dbReference>
<evidence type="ECO:0000259" key="8">
    <source>
        <dbReference type="Pfam" id="PF01773"/>
    </source>
</evidence>
<evidence type="ECO:0000313" key="11">
    <source>
        <dbReference type="EMBL" id="KGQ71427.1"/>
    </source>
</evidence>
<dbReference type="RefSeq" id="WP_034612338.1">
    <property type="nucleotide sequence ID" value="NZ_JSUM01000002.1"/>
</dbReference>
<gene>
    <name evidence="11" type="ORF">OA57_01150</name>
</gene>
<dbReference type="InterPro" id="IPR002668">
    <property type="entry name" value="CNT_N_dom"/>
</dbReference>
<comment type="caution">
    <text evidence="11">The sequence shown here is derived from an EMBL/GenBank/DDBJ whole genome shotgun (WGS) entry which is preliminary data.</text>
</comment>
<evidence type="ECO:0000256" key="2">
    <source>
        <dbReference type="ARBA" id="ARBA00009033"/>
    </source>
</evidence>
<dbReference type="PANTHER" id="PTHR10590:SF4">
    <property type="entry name" value="SOLUTE CARRIER FAMILY 28 MEMBER 3"/>
    <property type="match status" value="1"/>
</dbReference>
<accession>A0A0A3AUH8</accession>
<dbReference type="GO" id="GO:0015293">
    <property type="term" value="F:symporter activity"/>
    <property type="evidence" value="ECO:0007669"/>
    <property type="project" value="TreeGrafter"/>
</dbReference>
<reference evidence="11 12" key="1">
    <citation type="submission" date="2014-11" db="EMBL/GenBank/DDBJ databases">
        <title>Draft genome sequence of Chelonobacter oris 1662T, associated with respiratory disease in Hermann's Tortoises.</title>
        <authorList>
            <person name="Kudirkiene E."/>
            <person name="Hansen M.J."/>
            <person name="Bojesen A.M."/>
        </authorList>
    </citation>
    <scope>NUCLEOTIDE SEQUENCE [LARGE SCALE GENOMIC DNA]</scope>
    <source>
        <strain evidence="11 12">1662</strain>
    </source>
</reference>
<sequence>MSSFLSIVGIVVLLLIAFLLSSNRRAIRYRTVLGALSMQIGIGALILYVPAGRDALLAMSNGVQQVIDYGNNGIAFLFGGLVSDKMFEVFDGGGFIFVLRVLPVIVFFASLISVLYYIGIMQWIIKIIGGFLQIALKTSKTESMSAAANIFVGQTEAPLVVKPYIAKMIQSELFAIMCGGLASIAGSALAGYAAMGVPVPYLIAASFMAAPGGLLFAKMLVPQTEKPNDDIDHNTAEDKPVNILDAAAAGASSGMQLAMNVGAMLLAFVALIALLNGLIGGIGVWFGQPELSLQMILGRVFQPLAYLLGIPWSEAQVAGAMIGQKLVINEQVAGAMIGQKLVINEFVAYLDFSRYLGENPPMILSDKTKAIITFALCGFANLGSIAILIGGIGTLAPNRRADIARMGIKAVIAGSLSNLMSATIAGLFIGLTGVALVG</sequence>
<feature type="domain" description="Concentrative nucleoside transporter N-terminal" evidence="8">
    <location>
        <begin position="8"/>
        <end position="81"/>
    </location>
</feature>
<evidence type="ECO:0000259" key="9">
    <source>
        <dbReference type="Pfam" id="PF07662"/>
    </source>
</evidence>
<keyword evidence="5 7" id="KW-1133">Transmembrane helix</keyword>
<protein>
    <submittedName>
        <fullName evidence="11">Nucleoside transporter NupC</fullName>
    </submittedName>
</protein>
<dbReference type="STRING" id="505317.OA57_01150"/>
<dbReference type="EMBL" id="JSUM01000002">
    <property type="protein sequence ID" value="KGQ71427.1"/>
    <property type="molecule type" value="Genomic_DNA"/>
</dbReference>
<keyword evidence="6 7" id="KW-0472">Membrane</keyword>
<keyword evidence="4 7" id="KW-0812">Transmembrane</keyword>
<dbReference type="GO" id="GO:0005337">
    <property type="term" value="F:nucleoside transmembrane transporter activity"/>
    <property type="evidence" value="ECO:0007669"/>
    <property type="project" value="InterPro"/>
</dbReference>
<dbReference type="InterPro" id="IPR008276">
    <property type="entry name" value="C_nuclsd_transpt"/>
</dbReference>
<evidence type="ECO:0000256" key="4">
    <source>
        <dbReference type="ARBA" id="ARBA00022692"/>
    </source>
</evidence>
<evidence type="ECO:0000256" key="7">
    <source>
        <dbReference type="SAM" id="Phobius"/>
    </source>
</evidence>
<dbReference type="Pfam" id="PF07662">
    <property type="entry name" value="Nucleos_tra2_C"/>
    <property type="match status" value="1"/>
</dbReference>
<comment type="subcellular location">
    <subcellularLocation>
        <location evidence="1">Cell membrane</location>
        <topology evidence="1">Multi-pass membrane protein</topology>
    </subcellularLocation>
</comment>
<keyword evidence="12" id="KW-1185">Reference proteome</keyword>
<dbReference type="Pfam" id="PF07670">
    <property type="entry name" value="Gate"/>
    <property type="match status" value="1"/>
</dbReference>
<feature type="transmembrane region" description="Helical" evidence="7">
    <location>
        <begin position="29"/>
        <end position="49"/>
    </location>
</feature>
<evidence type="ECO:0000259" key="10">
    <source>
        <dbReference type="Pfam" id="PF07670"/>
    </source>
</evidence>
<evidence type="ECO:0000256" key="3">
    <source>
        <dbReference type="ARBA" id="ARBA00022475"/>
    </source>
</evidence>
<organism evidence="11 12">
    <name type="scientific">Chelonobacter oris</name>
    <dbReference type="NCBI Taxonomy" id="505317"/>
    <lineage>
        <taxon>Bacteria</taxon>
        <taxon>Pseudomonadati</taxon>
        <taxon>Pseudomonadota</taxon>
        <taxon>Gammaproteobacteria</taxon>
        <taxon>Pasteurellales</taxon>
        <taxon>Pasteurellaceae</taxon>
        <taxon>Chelonobacter</taxon>
    </lineage>
</organism>
<feature type="transmembrane region" description="Helical" evidence="7">
    <location>
        <begin position="6"/>
        <end position="22"/>
    </location>
</feature>
<feature type="transmembrane region" description="Helical" evidence="7">
    <location>
        <begin position="263"/>
        <end position="286"/>
    </location>
</feature>
<dbReference type="PANTHER" id="PTHR10590">
    <property type="entry name" value="SODIUM/NUCLEOSIDE COTRANSPORTER"/>
    <property type="match status" value="1"/>
</dbReference>
<feature type="transmembrane region" description="Helical" evidence="7">
    <location>
        <begin position="173"/>
        <end position="195"/>
    </location>
</feature>
<evidence type="ECO:0000256" key="6">
    <source>
        <dbReference type="ARBA" id="ARBA00023136"/>
    </source>
</evidence>
<evidence type="ECO:0000256" key="1">
    <source>
        <dbReference type="ARBA" id="ARBA00004651"/>
    </source>
</evidence>
<dbReference type="Pfam" id="PF01773">
    <property type="entry name" value="Nucleos_tra2_N"/>
    <property type="match status" value="1"/>
</dbReference>